<dbReference type="NCBIfam" id="TIGR01908">
    <property type="entry name" value="cas_CXXC_CXXC"/>
    <property type="match status" value="1"/>
</dbReference>
<dbReference type="GeneID" id="9131936"/>
<accession>D5VSN1</accession>
<keyword evidence="3" id="KW-1185">Reference proteome</keyword>
<evidence type="ECO:0000313" key="2">
    <source>
        <dbReference type="EMBL" id="ADG13584.1"/>
    </source>
</evidence>
<name>D5VSN1_METIM</name>
<dbReference type="HOGENOM" id="CLU_032781_0_0_2"/>
<sequence length="451" mass="52957">MGNKTFYWTGHPFADAGLSAILLLNNKQNPDEIDENDIKKAIEFASNLYAKNEWVRYLSGKIFPNNGFIMTNPSMSKKRSPENIAKNLWKLYENIPEILEPSSKERRCIICGRRVPYGKGDRSIFPLLGTGKMLNFFHSGNPKGEDICAHCIFLAQFMPLVAYNLSSVLVIHTYPYSKMLRFYDESLRQVRISSLVPDAKGFRKPENFFFKLLIDITKNVESSKYWKNTVVTLYYFINDNRSQNIDIIYIPNDILRFVAFAGEVDPEGWRNIVNMGWSKKDNLNFEEMEKTRVNEVYKKLLNDESILRYFYDGINKKVNASWELLEFYCLEVLKLDKEALDFIKDVGDRIIETIEKLNDNDLRKIVGELERSTKLYEFENFFIRVEKIRQKNGIPRSLLTFDEFARLLMGYGEDITMSWKVVKDLLLFRIYEKLHDRLIKTSEENYEGDEK</sequence>
<evidence type="ECO:0000259" key="1">
    <source>
        <dbReference type="Pfam" id="PF09706"/>
    </source>
</evidence>
<dbReference type="InterPro" id="IPR019121">
    <property type="entry name" value="CRISPR-assoc_CXXC-CXXC_dom"/>
</dbReference>
<dbReference type="Proteomes" id="UP000002061">
    <property type="component" value="Chromosome"/>
</dbReference>
<dbReference type="KEGG" id="mif:Metin_0923"/>
<proteinExistence type="predicted"/>
<reference evidence="2" key="1">
    <citation type="submission" date="2010-04" db="EMBL/GenBank/DDBJ databases">
        <title>Complete sequence of Methanocaldococcus infernus ME.</title>
        <authorList>
            <consortium name="US DOE Joint Genome Institute"/>
            <person name="Lucas S."/>
            <person name="Copeland A."/>
            <person name="Lapidus A."/>
            <person name="Cheng J.-F."/>
            <person name="Bruce D."/>
            <person name="Goodwin L."/>
            <person name="Pitluck S."/>
            <person name="Munk A.C."/>
            <person name="Detter J.C."/>
            <person name="Han C."/>
            <person name="Tapia R."/>
            <person name="Land M."/>
            <person name="Hauser L."/>
            <person name="Kyrpides N."/>
            <person name="Mikhailova N."/>
            <person name="Sieprawska-Lupa M."/>
            <person name="Whitman W.B."/>
            <person name="Woyke T."/>
        </authorList>
    </citation>
    <scope>NUCLEOTIDE SEQUENCE [LARGE SCALE GENOMIC DNA]</scope>
    <source>
        <strain evidence="2">ME</strain>
    </source>
</reference>
<dbReference type="AlphaFoldDB" id="D5VSN1"/>
<dbReference type="Pfam" id="PF09706">
    <property type="entry name" value="Cas_CXXC_CXXC"/>
    <property type="match status" value="1"/>
</dbReference>
<dbReference type="eggNOG" id="arCOG05269">
    <property type="taxonomic scope" value="Archaea"/>
</dbReference>
<dbReference type="InterPro" id="IPR010180">
    <property type="entry name" value="CRISPR-assoc_prot_CXXC-CXXC"/>
</dbReference>
<dbReference type="OrthoDB" id="359016at2157"/>
<dbReference type="EMBL" id="CP002009">
    <property type="protein sequence ID" value="ADG13584.1"/>
    <property type="molecule type" value="Genomic_DNA"/>
</dbReference>
<evidence type="ECO:0000313" key="3">
    <source>
        <dbReference type="Proteomes" id="UP000002061"/>
    </source>
</evidence>
<organism evidence="2 3">
    <name type="scientific">Methanocaldococcus infernus (strain DSM 11812 / JCM 15783 / ME)</name>
    <dbReference type="NCBI Taxonomy" id="573063"/>
    <lineage>
        <taxon>Archaea</taxon>
        <taxon>Methanobacteriati</taxon>
        <taxon>Methanobacteriota</taxon>
        <taxon>Methanomada group</taxon>
        <taxon>Methanococci</taxon>
        <taxon>Methanococcales</taxon>
        <taxon>Methanocaldococcaceae</taxon>
        <taxon>Methanocaldococcus</taxon>
    </lineage>
</organism>
<protein>
    <submittedName>
        <fullName evidence="2">CRISPR-associated CXXC_CXXC protein Cst1</fullName>
    </submittedName>
</protein>
<dbReference type="RefSeq" id="WP_013100330.1">
    <property type="nucleotide sequence ID" value="NC_014122.1"/>
</dbReference>
<dbReference type="STRING" id="573063.Metin_0923"/>
<feature type="domain" description="CRISPR-associated protein CXXC-CXXC" evidence="1">
    <location>
        <begin position="104"/>
        <end position="163"/>
    </location>
</feature>
<gene>
    <name evidence="2" type="ordered locus">Metin_0923</name>
</gene>